<feature type="site" description="Interaction with DNA" evidence="10">
    <location>
        <position position="140"/>
    </location>
</feature>
<dbReference type="GO" id="GO:0005694">
    <property type="term" value="C:chromosome"/>
    <property type="evidence" value="ECO:0007669"/>
    <property type="project" value="InterPro"/>
</dbReference>
<feature type="site" description="Interaction with DNA" evidence="10">
    <location>
        <position position="143"/>
    </location>
</feature>
<feature type="active site" description="O-(5'-phospho-DNA)-tyrosine intermediate" evidence="10">
    <location>
        <position position="306"/>
    </location>
</feature>
<organism evidence="13 14">
    <name type="scientific">Thermotomaculum hydrothermale</name>
    <dbReference type="NCBI Taxonomy" id="981385"/>
    <lineage>
        <taxon>Bacteria</taxon>
        <taxon>Pseudomonadati</taxon>
        <taxon>Acidobacteriota</taxon>
        <taxon>Holophagae</taxon>
        <taxon>Thermotomaculales</taxon>
        <taxon>Thermotomaculaceae</taxon>
        <taxon>Thermotomaculum</taxon>
    </lineage>
</organism>
<dbReference type="InterPro" id="IPR013824">
    <property type="entry name" value="Topo_IA_cen_sub1"/>
</dbReference>
<dbReference type="InterPro" id="IPR028612">
    <property type="entry name" value="Topoisom_1_IA"/>
</dbReference>
<dbReference type="SUPFAM" id="SSF56712">
    <property type="entry name" value="Prokaryotic type I DNA topoisomerase"/>
    <property type="match status" value="1"/>
</dbReference>
<dbReference type="Gene3D" id="2.70.20.10">
    <property type="entry name" value="Topoisomerase I, domain 3"/>
    <property type="match status" value="1"/>
</dbReference>
<dbReference type="InterPro" id="IPR023406">
    <property type="entry name" value="Topo_IA_AS"/>
</dbReference>
<feature type="site" description="Interaction with DNA" evidence="10">
    <location>
        <position position="493"/>
    </location>
</feature>
<dbReference type="PROSITE" id="PS50880">
    <property type="entry name" value="TOPRIM"/>
    <property type="match status" value="1"/>
</dbReference>
<dbReference type="InterPro" id="IPR023405">
    <property type="entry name" value="Topo_IA_core_domain"/>
</dbReference>
<dbReference type="Pfam" id="PF01396">
    <property type="entry name" value="Zn_ribbon_Top1"/>
    <property type="match status" value="4"/>
</dbReference>
<dbReference type="InterPro" id="IPR003602">
    <property type="entry name" value="Topo_IA_DNA-bd_dom"/>
</dbReference>
<dbReference type="Gene3D" id="1.10.290.10">
    <property type="entry name" value="Topoisomerase I, domain 4"/>
    <property type="match status" value="1"/>
</dbReference>
<dbReference type="Gene3D" id="3.40.50.140">
    <property type="match status" value="1"/>
</dbReference>
<feature type="domain" description="Topo IA-type catalytic" evidence="12">
    <location>
        <begin position="129"/>
        <end position="561"/>
    </location>
</feature>
<evidence type="ECO:0000256" key="8">
    <source>
        <dbReference type="ARBA" id="ARBA00023125"/>
    </source>
</evidence>
<dbReference type="InterPro" id="IPR000380">
    <property type="entry name" value="Topo_IA"/>
</dbReference>
<comment type="catalytic activity">
    <reaction evidence="1 10">
        <text>ATP-independent breakage of single-stranded DNA, followed by passage and rejoining.</text>
        <dbReference type="EC" id="5.6.2.1"/>
    </reaction>
</comment>
<dbReference type="InterPro" id="IPR034149">
    <property type="entry name" value="TOPRIM_TopoI"/>
</dbReference>
<keyword evidence="6" id="KW-0460">Magnesium</keyword>
<evidence type="ECO:0000259" key="12">
    <source>
        <dbReference type="PROSITE" id="PS52039"/>
    </source>
</evidence>
<evidence type="ECO:0000256" key="1">
    <source>
        <dbReference type="ARBA" id="ARBA00000213"/>
    </source>
</evidence>
<dbReference type="PANTHER" id="PTHR42785:SF1">
    <property type="entry name" value="DNA TOPOISOMERASE"/>
    <property type="match status" value="1"/>
</dbReference>
<proteinExistence type="inferred from homology"/>
<dbReference type="KEGG" id="thyd:TTHT_0628"/>
<dbReference type="InterPro" id="IPR013826">
    <property type="entry name" value="Topo_IA_cen_sub3"/>
</dbReference>
<feature type="domain" description="Toprim" evidence="11">
    <location>
        <begin position="3"/>
        <end position="113"/>
    </location>
</feature>
<accession>A0A7R6SY55</accession>
<comment type="subunit">
    <text evidence="10">Monomer.</text>
</comment>
<feature type="site" description="Interaction with DNA" evidence="10">
    <location>
        <position position="308"/>
    </location>
</feature>
<evidence type="ECO:0000313" key="13">
    <source>
        <dbReference type="EMBL" id="BBB32206.1"/>
    </source>
</evidence>
<dbReference type="Gene3D" id="1.10.460.10">
    <property type="entry name" value="Topoisomerase I, domain 2"/>
    <property type="match status" value="1"/>
</dbReference>
<dbReference type="EC" id="5.6.2.1" evidence="10"/>
<sequence length="760" mass="86162">MADKLIIVESPAKSRTIEKYLKGKYHVEATMGHIVDLPKKEFGIDIENGFKPKYVVIDEKKKVVSNLKKKAKNYSEIYLAADPDREGEAICYHLKNLLSSKDKKIYRVLFNEITPTGISKALESPGDVDLNKFNAQQTRRIVDRIVGYKVSPLLWEKVKRGLSAGRVQTVALRIICEREEEIRKFNKEEYWTILAELLKNEIPFTAKLVEIDGRKVRIGNKKAPIAIDSKQLAEQIKRELEKGNFLIESVKKKHKKRNPLPPFITSKLQQEAARVLDFPVKKTMRIAQKLYEGVDIGDGPVGLITYMRTDSTRISKEAIESARAFIGEKFGKEELPSKPNVYSAKENAQDAHEAIRPTSVFRTPESISKYLSKDELALYSLIWKRFVASQMTPAIFEETEVKIKNGKYTLEASGTVLKKEGFLKVYNPGVGKDKLLPEVEEGEKLALKNIEAKQNFTTPPPRYTEATLVKELESNGIGRPSTYATIISVIQNRAYVLMKEKKFYPTALGELVNKLLVSSFPKIFEINYTANLEKELDGIEEGKLDYLEVLRKFYIEFERYLKRAEEEMVSVKRNGVPIGEKCEKCGGEMVKKVGKFGVFIACSNYPECKNTREVVESADGEDANGEKKTCPKCGGELVLKSGRYGKFYTCSNYPECDYRESLNGNGNGVKQLDKNCPQCGKPLVERKGKYGKFIACSGYPECKYIEKEKPKELDIICPKCGKGKIVVRKTRRGKVFYGCSRYPDCDYASWTLPDNGEKSD</sequence>
<feature type="site" description="Interaction with DNA" evidence="10">
    <location>
        <position position="155"/>
    </location>
</feature>
<keyword evidence="5" id="KW-0862">Zinc</keyword>
<dbReference type="InterPro" id="IPR013497">
    <property type="entry name" value="Topo_IA_cen"/>
</dbReference>
<dbReference type="CDD" id="cd00186">
    <property type="entry name" value="TOP1Ac"/>
    <property type="match status" value="1"/>
</dbReference>
<dbReference type="SMART" id="SM00436">
    <property type="entry name" value="TOP1Bc"/>
    <property type="match status" value="1"/>
</dbReference>
<comment type="similarity">
    <text evidence="2 10">Belongs to the type IA topoisomerase family.</text>
</comment>
<dbReference type="EMBL" id="AP017470">
    <property type="protein sequence ID" value="BBB32206.1"/>
    <property type="molecule type" value="Genomic_DNA"/>
</dbReference>
<dbReference type="InterPro" id="IPR013498">
    <property type="entry name" value="Topo_IA_Znf"/>
</dbReference>
<dbReference type="Proteomes" id="UP000595564">
    <property type="component" value="Chromosome"/>
</dbReference>
<dbReference type="PROSITE" id="PS52039">
    <property type="entry name" value="TOPO_IA_2"/>
    <property type="match status" value="1"/>
</dbReference>
<keyword evidence="8 10" id="KW-0238">DNA-binding</keyword>
<dbReference type="GO" id="GO:0006265">
    <property type="term" value="P:DNA topological change"/>
    <property type="evidence" value="ECO:0007669"/>
    <property type="project" value="UniProtKB-UniRule"/>
</dbReference>
<dbReference type="Gene3D" id="3.30.65.10">
    <property type="entry name" value="Bacterial Topoisomerase I, domain 1"/>
    <property type="match status" value="4"/>
</dbReference>
<dbReference type="AlphaFoldDB" id="A0A7R6SY55"/>
<dbReference type="GO" id="GO:0003677">
    <property type="term" value="F:DNA binding"/>
    <property type="evidence" value="ECO:0007669"/>
    <property type="project" value="UniProtKB-KW"/>
</dbReference>
<dbReference type="InterPro" id="IPR013825">
    <property type="entry name" value="Topo_IA_cen_sub2"/>
</dbReference>
<evidence type="ECO:0000256" key="7">
    <source>
        <dbReference type="ARBA" id="ARBA00023029"/>
    </source>
</evidence>
<dbReference type="HAMAP" id="MF_00952">
    <property type="entry name" value="Topoisom_1_prok"/>
    <property type="match status" value="1"/>
</dbReference>
<keyword evidence="14" id="KW-1185">Reference proteome</keyword>
<evidence type="ECO:0000313" key="14">
    <source>
        <dbReference type="Proteomes" id="UP000595564"/>
    </source>
</evidence>
<dbReference type="InterPro" id="IPR006171">
    <property type="entry name" value="TOPRIM_dom"/>
</dbReference>
<dbReference type="NCBIfam" id="TIGR01051">
    <property type="entry name" value="topA_bact"/>
    <property type="match status" value="1"/>
</dbReference>
<dbReference type="Pfam" id="PF01131">
    <property type="entry name" value="Topoisom_bac"/>
    <property type="match status" value="1"/>
</dbReference>
<keyword evidence="4" id="KW-0863">Zinc-finger</keyword>
<evidence type="ECO:0000256" key="4">
    <source>
        <dbReference type="ARBA" id="ARBA00022771"/>
    </source>
</evidence>
<dbReference type="PRINTS" id="PR00417">
    <property type="entry name" value="PRTPISMRASEI"/>
</dbReference>
<dbReference type="CDD" id="cd03363">
    <property type="entry name" value="TOPRIM_TopoIA_TopoI"/>
    <property type="match status" value="1"/>
</dbReference>
<dbReference type="SUPFAM" id="SSF57783">
    <property type="entry name" value="Zinc beta-ribbon"/>
    <property type="match status" value="4"/>
</dbReference>
<evidence type="ECO:0000259" key="11">
    <source>
        <dbReference type="PROSITE" id="PS50880"/>
    </source>
</evidence>
<dbReference type="PROSITE" id="PS00396">
    <property type="entry name" value="TOPO_IA_1"/>
    <property type="match status" value="1"/>
</dbReference>
<keyword evidence="7 10" id="KW-0799">Topoisomerase</keyword>
<feature type="site" description="Interaction with DNA" evidence="10">
    <location>
        <position position="139"/>
    </location>
</feature>
<dbReference type="Pfam" id="PF01751">
    <property type="entry name" value="Toprim"/>
    <property type="match status" value="1"/>
</dbReference>
<dbReference type="GO" id="GO:0008270">
    <property type="term" value="F:zinc ion binding"/>
    <property type="evidence" value="ECO:0007669"/>
    <property type="project" value="UniProtKB-KW"/>
</dbReference>
<dbReference type="InterPro" id="IPR003601">
    <property type="entry name" value="Topo_IA_2"/>
</dbReference>
<evidence type="ECO:0000256" key="5">
    <source>
        <dbReference type="ARBA" id="ARBA00022833"/>
    </source>
</evidence>
<keyword evidence="9 10" id="KW-0413">Isomerase</keyword>
<evidence type="ECO:0000256" key="3">
    <source>
        <dbReference type="ARBA" id="ARBA00022723"/>
    </source>
</evidence>
<keyword evidence="3" id="KW-0479">Metal-binding</keyword>
<evidence type="ECO:0000256" key="2">
    <source>
        <dbReference type="ARBA" id="ARBA00009446"/>
    </source>
</evidence>
<feature type="region of interest" description="Interaction with DNA" evidence="10">
    <location>
        <begin position="163"/>
        <end position="168"/>
    </location>
</feature>
<feature type="site" description="Interaction with DNA" evidence="10">
    <location>
        <position position="33"/>
    </location>
</feature>
<evidence type="ECO:0000256" key="9">
    <source>
        <dbReference type="ARBA" id="ARBA00023235"/>
    </source>
</evidence>
<reference evidence="13 14" key="1">
    <citation type="journal article" date="2012" name="Extremophiles">
        <title>Thermotomaculum hydrothermale gen. nov., sp. nov., a novel heterotrophic thermophile within the phylum Acidobacteria from a deep-sea hydrothermal vent chimney in the Southern Okinawa Trough.</title>
        <authorList>
            <person name="Izumi H."/>
            <person name="Nunoura T."/>
            <person name="Miyazaki M."/>
            <person name="Mino S."/>
            <person name="Toki T."/>
            <person name="Takai K."/>
            <person name="Sako Y."/>
            <person name="Sawabe T."/>
            <person name="Nakagawa S."/>
        </authorList>
    </citation>
    <scope>NUCLEOTIDE SEQUENCE [LARGE SCALE GENOMIC DNA]</scope>
    <source>
        <strain evidence="13 14">AC55</strain>
    </source>
</reference>
<gene>
    <name evidence="10 13" type="primary">topA</name>
    <name evidence="13" type="ORF">TTHT_0628</name>
</gene>
<dbReference type="SMART" id="SM00493">
    <property type="entry name" value="TOPRIM"/>
    <property type="match status" value="1"/>
</dbReference>
<dbReference type="RefSeq" id="WP_201328547.1">
    <property type="nucleotide sequence ID" value="NZ_AP017470.1"/>
</dbReference>
<dbReference type="GO" id="GO:0003917">
    <property type="term" value="F:DNA topoisomerase type I (single strand cut, ATP-independent) activity"/>
    <property type="evidence" value="ECO:0007669"/>
    <property type="project" value="UniProtKB-UniRule"/>
</dbReference>
<feature type="site" description="Interaction with DNA" evidence="10">
    <location>
        <position position="148"/>
    </location>
</feature>
<protein>
    <recommendedName>
        <fullName evidence="10">DNA topoisomerase 1</fullName>
        <ecNumber evidence="10">5.6.2.1</ecNumber>
    </recommendedName>
    <alternativeName>
        <fullName evidence="10">DNA topoisomerase I</fullName>
    </alternativeName>
</protein>
<dbReference type="InterPro" id="IPR005733">
    <property type="entry name" value="TopoI_bac-type"/>
</dbReference>
<dbReference type="PANTHER" id="PTHR42785">
    <property type="entry name" value="DNA TOPOISOMERASE, TYPE IA, CORE"/>
    <property type="match status" value="1"/>
</dbReference>
<comment type="function">
    <text evidence="10">Releases the supercoiling and torsional tension of DNA, which is introduced during the DNA replication and transcription, by transiently cleaving and rejoining one strand of the DNA duplex. Introduces a single-strand break via transesterification at a target site in duplex DNA. The scissile phosphodiester is attacked by the catalytic tyrosine of the enzyme, resulting in the formation of a DNA-(5'-phosphotyrosyl)-enzyme intermediate and the expulsion of a 3'-OH DNA strand. The free DNA strand then undergoes passage around the unbroken strand, thus removing DNA supercoils. Finally, in the religation step, the DNA 3'-OH attacks the covalent intermediate to expel the active-site tyrosine and restore the DNA phosphodiester backbone.</text>
</comment>
<dbReference type="SMART" id="SM00437">
    <property type="entry name" value="TOP1Ac"/>
    <property type="match status" value="1"/>
</dbReference>
<name>A0A7R6SY55_9BACT</name>
<evidence type="ECO:0000256" key="6">
    <source>
        <dbReference type="ARBA" id="ARBA00022842"/>
    </source>
</evidence>
<evidence type="ECO:0000256" key="10">
    <source>
        <dbReference type="HAMAP-Rule" id="MF_00952"/>
    </source>
</evidence>